<dbReference type="RefSeq" id="WP_307912187.1">
    <property type="nucleotide sequence ID" value="NZ_JAVFJF020000004.1"/>
</dbReference>
<dbReference type="PANTHER" id="PTHR35936:SF6">
    <property type="entry name" value="AMINO ACID ABC TRANSPORTER SUBSTRATE-BINDING PAAT FAMILY PROTEIN"/>
    <property type="match status" value="1"/>
</dbReference>
<name>A0ABU8UXW7_9NEIS</name>
<evidence type="ECO:0000313" key="3">
    <source>
        <dbReference type="Proteomes" id="UP001224516"/>
    </source>
</evidence>
<proteinExistence type="predicted"/>
<dbReference type="Proteomes" id="UP001224516">
    <property type="component" value="Unassembled WGS sequence"/>
</dbReference>
<feature type="signal peptide" evidence="1">
    <location>
        <begin position="1"/>
        <end position="30"/>
    </location>
</feature>
<dbReference type="Gene3D" id="3.40.190.10">
    <property type="entry name" value="Periplasmic binding protein-like II"/>
    <property type="match status" value="2"/>
</dbReference>
<reference evidence="2 3" key="1">
    <citation type="submission" date="2023-12" db="EMBL/GenBank/DDBJ databases">
        <title>Evaluation and characterization of a potential secondary metabolite violacein from indigenous Chromobacterium amazonense SAM215.</title>
        <authorList>
            <person name="Tarafdar M.R."/>
            <person name="Abedin S.M."/>
            <person name="Atiqua A."/>
            <person name="Saha A."/>
            <person name="Khan S.N."/>
        </authorList>
    </citation>
    <scope>NUCLEOTIDE SEQUENCE [LARGE SCALE GENOMIC DNA]</scope>
    <source>
        <strain evidence="2 3">SAM215</strain>
    </source>
</reference>
<organism evidence="2 3">
    <name type="scientific">Chromobacterium amazonense</name>
    <dbReference type="NCBI Taxonomy" id="1382803"/>
    <lineage>
        <taxon>Bacteria</taxon>
        <taxon>Pseudomonadati</taxon>
        <taxon>Pseudomonadota</taxon>
        <taxon>Betaproteobacteria</taxon>
        <taxon>Neisseriales</taxon>
        <taxon>Chromobacteriaceae</taxon>
        <taxon>Chromobacterium</taxon>
    </lineage>
</organism>
<keyword evidence="1" id="KW-0732">Signal</keyword>
<sequence>MHAIASLNRIRSYLALAWLASCLLALPSHAAPNPACPNGPLRVGFYKFGVAYRDGNGYDVDMVRELARRLHCPIASETELPRLRALKMLESGQIDLGTSTLATPDRLVYAWIFPYNHTRNMVLLHRSIHARTLAELLRDPALRWGAIRGYRHSAQQDQLLAQMKAENKLVMANDEDDLFRMLDDGIVTAAFSLPTSYGHWLHDPQVAKRILVVDLFPSGETIASGLALSKARFPQEAAERWHLELKKMYQDDSLLNILRRYLSEGAAKQMMQLPLD</sequence>
<evidence type="ECO:0000313" key="2">
    <source>
        <dbReference type="EMBL" id="MEJ8673745.1"/>
    </source>
</evidence>
<keyword evidence="3" id="KW-1185">Reference proteome</keyword>
<feature type="chain" id="PRO_5045806794" evidence="1">
    <location>
        <begin position="31"/>
        <end position="276"/>
    </location>
</feature>
<gene>
    <name evidence="2" type="ORF">QCL97_003320</name>
</gene>
<dbReference type="SUPFAM" id="SSF53850">
    <property type="entry name" value="Periplasmic binding protein-like II"/>
    <property type="match status" value="1"/>
</dbReference>
<protein>
    <submittedName>
        <fullName evidence="2">ABC transporter substrate-binding protein</fullName>
    </submittedName>
</protein>
<dbReference type="EMBL" id="JAVFJF020000004">
    <property type="protein sequence ID" value="MEJ8673745.1"/>
    <property type="molecule type" value="Genomic_DNA"/>
</dbReference>
<dbReference type="PANTHER" id="PTHR35936">
    <property type="entry name" value="MEMBRANE-BOUND LYTIC MUREIN TRANSGLYCOSYLASE F"/>
    <property type="match status" value="1"/>
</dbReference>
<evidence type="ECO:0000256" key="1">
    <source>
        <dbReference type="SAM" id="SignalP"/>
    </source>
</evidence>
<accession>A0ABU8UXW7</accession>
<comment type="caution">
    <text evidence="2">The sequence shown here is derived from an EMBL/GenBank/DDBJ whole genome shotgun (WGS) entry which is preliminary data.</text>
</comment>